<dbReference type="AlphaFoldDB" id="A0A6A4GRK7"/>
<organism evidence="1 2">
    <name type="scientific">Gymnopus androsaceus JB14</name>
    <dbReference type="NCBI Taxonomy" id="1447944"/>
    <lineage>
        <taxon>Eukaryota</taxon>
        <taxon>Fungi</taxon>
        <taxon>Dikarya</taxon>
        <taxon>Basidiomycota</taxon>
        <taxon>Agaricomycotina</taxon>
        <taxon>Agaricomycetes</taxon>
        <taxon>Agaricomycetidae</taxon>
        <taxon>Agaricales</taxon>
        <taxon>Marasmiineae</taxon>
        <taxon>Omphalotaceae</taxon>
        <taxon>Gymnopus</taxon>
    </lineage>
</organism>
<accession>A0A6A4GRK7</accession>
<reference evidence="1" key="1">
    <citation type="journal article" date="2019" name="Environ. Microbiol.">
        <title>Fungal ecological strategies reflected in gene transcription - a case study of two litter decomposers.</title>
        <authorList>
            <person name="Barbi F."/>
            <person name="Kohler A."/>
            <person name="Barry K."/>
            <person name="Baskaran P."/>
            <person name="Daum C."/>
            <person name="Fauchery L."/>
            <person name="Ihrmark K."/>
            <person name="Kuo A."/>
            <person name="LaButti K."/>
            <person name="Lipzen A."/>
            <person name="Morin E."/>
            <person name="Grigoriev I.V."/>
            <person name="Henrissat B."/>
            <person name="Lindahl B."/>
            <person name="Martin F."/>
        </authorList>
    </citation>
    <scope>NUCLEOTIDE SEQUENCE</scope>
    <source>
        <strain evidence="1">JB14</strain>
    </source>
</reference>
<protein>
    <submittedName>
        <fullName evidence="1">Uncharacterized protein</fullName>
    </submittedName>
</protein>
<name>A0A6A4GRK7_9AGAR</name>
<evidence type="ECO:0000313" key="2">
    <source>
        <dbReference type="Proteomes" id="UP000799118"/>
    </source>
</evidence>
<evidence type="ECO:0000313" key="1">
    <source>
        <dbReference type="EMBL" id="KAE9387940.1"/>
    </source>
</evidence>
<dbReference type="EMBL" id="ML769771">
    <property type="protein sequence ID" value="KAE9387940.1"/>
    <property type="molecule type" value="Genomic_DNA"/>
</dbReference>
<proteinExistence type="predicted"/>
<dbReference type="Proteomes" id="UP000799118">
    <property type="component" value="Unassembled WGS sequence"/>
</dbReference>
<gene>
    <name evidence="1" type="ORF">BT96DRAFT_451078</name>
</gene>
<keyword evidence="2" id="KW-1185">Reference proteome</keyword>
<sequence length="172" mass="19205">MRRVNRMAEMSSISIFSTFQNLSHSQHEVFTLVRMTAFSVLLPNLEPSPHLRSGYNSSRNPPSQRIILLGTPMPNTRYLPATVTRDSDDDPETFAVAYLEDSDPKFTSFVATPTDTNLPPQTVLFSIATPGSVTSKGVNYEYLLFCFSRVVHLEVTDATVTKSEVLQVTRSL</sequence>